<dbReference type="EMBL" id="JAQIZZ010000006">
    <property type="protein sequence ID" value="KAJ5538204.1"/>
    <property type="molecule type" value="Genomic_DNA"/>
</dbReference>
<dbReference type="Proteomes" id="UP001220324">
    <property type="component" value="Unassembled WGS sequence"/>
</dbReference>
<proteinExistence type="predicted"/>
<reference evidence="1 2" key="1">
    <citation type="journal article" date="2023" name="IMA Fungus">
        <title>Comparative genomic study of the Penicillium genus elucidates a diverse pangenome and 15 lateral gene transfer events.</title>
        <authorList>
            <person name="Petersen C."/>
            <person name="Sorensen T."/>
            <person name="Nielsen M.R."/>
            <person name="Sondergaard T.E."/>
            <person name="Sorensen J.L."/>
            <person name="Fitzpatrick D.A."/>
            <person name="Frisvad J.C."/>
            <person name="Nielsen K.L."/>
        </authorList>
    </citation>
    <scope>NUCLEOTIDE SEQUENCE [LARGE SCALE GENOMIC DNA]</scope>
    <source>
        <strain evidence="1 2">IBT 35679</strain>
    </source>
</reference>
<evidence type="ECO:0000313" key="2">
    <source>
        <dbReference type="Proteomes" id="UP001220324"/>
    </source>
</evidence>
<accession>A0AAD6CSY2</accession>
<keyword evidence="2" id="KW-1185">Reference proteome</keyword>
<dbReference type="AlphaFoldDB" id="A0AAD6CSY2"/>
<dbReference type="Gene3D" id="2.100.10.50">
    <property type="match status" value="1"/>
</dbReference>
<sequence length="139" mass="15141">MGYLGQIFATISDDEGSRPSNIISVVDGNGADINGGFGGKFVWLTATFHDNEPSALSQIAIDIQDAQDNDRSDLASGTGGQFRYLTWRTDGDRKITNVQLLRRKDQVSSDTLHGLGFQGMSNDINGGRGGDFLHLVWKY</sequence>
<gene>
    <name evidence="1" type="ORF">N7494_007683</name>
</gene>
<organism evidence="1 2">
    <name type="scientific">Penicillium frequentans</name>
    <dbReference type="NCBI Taxonomy" id="3151616"/>
    <lineage>
        <taxon>Eukaryota</taxon>
        <taxon>Fungi</taxon>
        <taxon>Dikarya</taxon>
        <taxon>Ascomycota</taxon>
        <taxon>Pezizomycotina</taxon>
        <taxon>Eurotiomycetes</taxon>
        <taxon>Eurotiomycetidae</taxon>
        <taxon>Eurotiales</taxon>
        <taxon>Aspergillaceae</taxon>
        <taxon>Penicillium</taxon>
    </lineage>
</organism>
<name>A0AAD6CSY2_9EURO</name>
<comment type="caution">
    <text evidence="1">The sequence shown here is derived from an EMBL/GenBank/DDBJ whole genome shotgun (WGS) entry which is preliminary data.</text>
</comment>
<evidence type="ECO:0000313" key="1">
    <source>
        <dbReference type="EMBL" id="KAJ5538204.1"/>
    </source>
</evidence>
<protein>
    <submittedName>
        <fullName evidence="1">Uncharacterized protein</fullName>
    </submittedName>
</protein>